<name>A0A318JH62_9BURK</name>
<evidence type="ECO:0000256" key="1">
    <source>
        <dbReference type="ARBA" id="ARBA00022763"/>
    </source>
</evidence>
<dbReference type="GO" id="GO:0006281">
    <property type="term" value="P:DNA repair"/>
    <property type="evidence" value="ECO:0007669"/>
    <property type="project" value="InterPro"/>
</dbReference>
<dbReference type="Pfam" id="PF01035">
    <property type="entry name" value="DNA_binding_1"/>
    <property type="match status" value="1"/>
</dbReference>
<dbReference type="InterPro" id="IPR014048">
    <property type="entry name" value="MethylDNA_cys_MeTrfase_DNA-bd"/>
</dbReference>
<keyword evidence="3" id="KW-0489">Methyltransferase</keyword>
<dbReference type="PANTHER" id="PTHR10815:SF13">
    <property type="entry name" value="METHYLATED-DNA--PROTEIN-CYSTEINE METHYLTRANSFERASE"/>
    <property type="match status" value="1"/>
</dbReference>
<keyword evidence="4" id="KW-1185">Reference proteome</keyword>
<dbReference type="InterPro" id="IPR036631">
    <property type="entry name" value="MGMT_N_sf"/>
</dbReference>
<evidence type="ECO:0000259" key="2">
    <source>
        <dbReference type="Pfam" id="PF01035"/>
    </source>
</evidence>
<keyword evidence="1" id="KW-0227">DNA damage</keyword>
<protein>
    <submittedName>
        <fullName evidence="3">Methylated-DNA-[protein]-cysteine S-methyltransferase</fullName>
    </submittedName>
</protein>
<evidence type="ECO:0000313" key="4">
    <source>
        <dbReference type="Proteomes" id="UP000247792"/>
    </source>
</evidence>
<sequence length="189" mass="21051">MMRLFSFVKKEPILNKEQKESRETGFFSAIVEAPFGAVGIRCEDQLVSELVYLPPRFQEKAPVDKVAEKAARQVASYLLDPDFQFKLPLKEAGTAFQTRVWQAISSIPRGQVLTYGQIAKHIRSAPRAVGQACGANWYPLVIPCHRVTAAGGLGGFAHHDDETGFHLGVKRWLLTHESVAGFTQEALWK</sequence>
<dbReference type="PANTHER" id="PTHR10815">
    <property type="entry name" value="METHYLATED-DNA--PROTEIN-CYSTEINE METHYLTRANSFERASE"/>
    <property type="match status" value="1"/>
</dbReference>
<dbReference type="EMBL" id="QJKB01000004">
    <property type="protein sequence ID" value="PXX43068.1"/>
    <property type="molecule type" value="Genomic_DNA"/>
</dbReference>
<organism evidence="3 4">
    <name type="scientific">Undibacterium pigrum</name>
    <dbReference type="NCBI Taxonomy" id="401470"/>
    <lineage>
        <taxon>Bacteria</taxon>
        <taxon>Pseudomonadati</taxon>
        <taxon>Pseudomonadota</taxon>
        <taxon>Betaproteobacteria</taxon>
        <taxon>Burkholderiales</taxon>
        <taxon>Oxalobacteraceae</taxon>
        <taxon>Undibacterium</taxon>
    </lineage>
</organism>
<reference evidence="3 4" key="1">
    <citation type="submission" date="2018-05" db="EMBL/GenBank/DDBJ databases">
        <title>Genomic Encyclopedia of Type Strains, Phase IV (KMG-IV): sequencing the most valuable type-strain genomes for metagenomic binning, comparative biology and taxonomic classification.</title>
        <authorList>
            <person name="Goeker M."/>
        </authorList>
    </citation>
    <scope>NUCLEOTIDE SEQUENCE [LARGE SCALE GENOMIC DNA]</scope>
    <source>
        <strain evidence="3 4">DSM 19792</strain>
    </source>
</reference>
<dbReference type="InterPro" id="IPR036217">
    <property type="entry name" value="MethylDNA_cys_MeTrfase_DNAb"/>
</dbReference>
<keyword evidence="3" id="KW-0808">Transferase</keyword>
<proteinExistence type="predicted"/>
<dbReference type="CDD" id="cd06445">
    <property type="entry name" value="ATase"/>
    <property type="match status" value="1"/>
</dbReference>
<accession>A0A318JH62</accession>
<comment type="caution">
    <text evidence="3">The sequence shown here is derived from an EMBL/GenBank/DDBJ whole genome shotgun (WGS) entry which is preliminary data.</text>
</comment>
<dbReference type="GO" id="GO:0003908">
    <property type="term" value="F:methylated-DNA-[protein]-cysteine S-methyltransferase activity"/>
    <property type="evidence" value="ECO:0007669"/>
    <property type="project" value="InterPro"/>
</dbReference>
<gene>
    <name evidence="3" type="ORF">DFR42_10469</name>
</gene>
<dbReference type="Gene3D" id="1.10.10.10">
    <property type="entry name" value="Winged helix-like DNA-binding domain superfamily/Winged helix DNA-binding domain"/>
    <property type="match status" value="1"/>
</dbReference>
<feature type="domain" description="Methylated-DNA-[protein]-cysteine S-methyltransferase DNA binding" evidence="2">
    <location>
        <begin position="95"/>
        <end position="179"/>
    </location>
</feature>
<dbReference type="InterPro" id="IPR036388">
    <property type="entry name" value="WH-like_DNA-bd_sf"/>
</dbReference>
<dbReference type="SUPFAM" id="SSF46767">
    <property type="entry name" value="Methylated DNA-protein cysteine methyltransferase, C-terminal domain"/>
    <property type="match status" value="1"/>
</dbReference>
<dbReference type="GO" id="GO:0032259">
    <property type="term" value="P:methylation"/>
    <property type="evidence" value="ECO:0007669"/>
    <property type="project" value="UniProtKB-KW"/>
</dbReference>
<dbReference type="AlphaFoldDB" id="A0A318JH62"/>
<dbReference type="SUPFAM" id="SSF53155">
    <property type="entry name" value="Methylated DNA-protein cysteine methyltransferase domain"/>
    <property type="match status" value="1"/>
</dbReference>
<dbReference type="NCBIfam" id="TIGR00589">
    <property type="entry name" value="ogt"/>
    <property type="match status" value="1"/>
</dbReference>
<evidence type="ECO:0000313" key="3">
    <source>
        <dbReference type="EMBL" id="PXX43068.1"/>
    </source>
</evidence>
<dbReference type="Proteomes" id="UP000247792">
    <property type="component" value="Unassembled WGS sequence"/>
</dbReference>